<evidence type="ECO:0000256" key="1">
    <source>
        <dbReference type="SAM" id="MobiDB-lite"/>
    </source>
</evidence>
<dbReference type="AlphaFoldDB" id="A0A1I8C352"/>
<dbReference type="Proteomes" id="UP000095281">
    <property type="component" value="Unplaced"/>
</dbReference>
<feature type="region of interest" description="Disordered" evidence="1">
    <location>
        <begin position="33"/>
        <end position="52"/>
    </location>
</feature>
<evidence type="ECO:0000313" key="3">
    <source>
        <dbReference type="WBParaSite" id="MhA1_Contig977.frz3.gene2"/>
    </source>
</evidence>
<reference evidence="3" key="1">
    <citation type="submission" date="2016-11" db="UniProtKB">
        <authorList>
            <consortium name="WormBaseParasite"/>
        </authorList>
    </citation>
    <scope>IDENTIFICATION</scope>
</reference>
<protein>
    <submittedName>
        <fullName evidence="3">Variable large protein</fullName>
    </submittedName>
</protein>
<keyword evidence="2" id="KW-1185">Reference proteome</keyword>
<accession>A0A1I8C352</accession>
<evidence type="ECO:0000313" key="2">
    <source>
        <dbReference type="Proteomes" id="UP000095281"/>
    </source>
</evidence>
<dbReference type="WBParaSite" id="MhA1_Contig977.frz3.gene2">
    <property type="protein sequence ID" value="MhA1_Contig977.frz3.gene2"/>
    <property type="gene ID" value="MhA1_Contig977.frz3.gene2"/>
</dbReference>
<name>A0A1I8C352_MELHA</name>
<organism evidence="2 3">
    <name type="scientific">Meloidogyne hapla</name>
    <name type="common">Root-knot nematode worm</name>
    <dbReference type="NCBI Taxonomy" id="6305"/>
    <lineage>
        <taxon>Eukaryota</taxon>
        <taxon>Metazoa</taxon>
        <taxon>Ecdysozoa</taxon>
        <taxon>Nematoda</taxon>
        <taxon>Chromadorea</taxon>
        <taxon>Rhabditida</taxon>
        <taxon>Tylenchina</taxon>
        <taxon>Tylenchomorpha</taxon>
        <taxon>Tylenchoidea</taxon>
        <taxon>Meloidogynidae</taxon>
        <taxon>Meloidogyninae</taxon>
        <taxon>Meloidogyne</taxon>
    </lineage>
</organism>
<feature type="compositionally biased region" description="Polar residues" evidence="1">
    <location>
        <begin position="43"/>
        <end position="52"/>
    </location>
</feature>
<proteinExistence type="predicted"/>
<sequence>MCCNLFFIFRVIDCFSENLGSGIADGGTDELRSAAQDAGGKKNYSSIDPTNQ</sequence>